<dbReference type="Proteomes" id="UP000367750">
    <property type="component" value="Unassembled WGS sequence"/>
</dbReference>
<keyword evidence="3" id="KW-1185">Reference proteome</keyword>
<dbReference type="Gene3D" id="3.40.50.720">
    <property type="entry name" value="NAD(P)-binding Rossmann-like Domain"/>
    <property type="match status" value="1"/>
</dbReference>
<name>A0A5J5FUB7_9BACL</name>
<organism evidence="2 3">
    <name type="scientific">Paenibacillus spiritus</name>
    <dbReference type="NCBI Taxonomy" id="2496557"/>
    <lineage>
        <taxon>Bacteria</taxon>
        <taxon>Bacillati</taxon>
        <taxon>Bacillota</taxon>
        <taxon>Bacilli</taxon>
        <taxon>Bacillales</taxon>
        <taxon>Paenibacillaceae</taxon>
        <taxon>Paenibacillus</taxon>
    </lineage>
</organism>
<dbReference type="RefSeq" id="WP_150459701.1">
    <property type="nucleotide sequence ID" value="NZ_VYKK01000030.1"/>
</dbReference>
<evidence type="ECO:0000313" key="3">
    <source>
        <dbReference type="Proteomes" id="UP000367750"/>
    </source>
</evidence>
<proteinExistence type="predicted"/>
<dbReference type="InterPro" id="IPR016040">
    <property type="entry name" value="NAD(P)-bd_dom"/>
</dbReference>
<gene>
    <name evidence="2" type="ORF">F4V43_18275</name>
</gene>
<reference evidence="2 3" key="1">
    <citation type="submission" date="2019-09" db="EMBL/GenBank/DDBJ databases">
        <title>Bacillus ochoae sp. nov., Paenibacillus whitsoniae sp. nov., Paenibacillus spiritus sp. nov. Isolated from the Mars Exploration Rover during spacecraft assembly.</title>
        <authorList>
            <person name="Seuylemezian A."/>
            <person name="Vaishampayan P."/>
        </authorList>
    </citation>
    <scope>NUCLEOTIDE SEQUENCE [LARGE SCALE GENOMIC DNA]</scope>
    <source>
        <strain evidence="2 3">MER_111</strain>
    </source>
</reference>
<evidence type="ECO:0000259" key="1">
    <source>
        <dbReference type="Pfam" id="PF13460"/>
    </source>
</evidence>
<dbReference type="AlphaFoldDB" id="A0A5J5FUB7"/>
<comment type="caution">
    <text evidence="2">The sequence shown here is derived from an EMBL/GenBank/DDBJ whole genome shotgun (WGS) entry which is preliminary data.</text>
</comment>
<accession>A0A5J5FUB7</accession>
<dbReference type="SUPFAM" id="SSF51735">
    <property type="entry name" value="NAD(P)-binding Rossmann-fold domains"/>
    <property type="match status" value="1"/>
</dbReference>
<dbReference type="OrthoDB" id="9798632at2"/>
<dbReference type="Pfam" id="PF13460">
    <property type="entry name" value="NAD_binding_10"/>
    <property type="match status" value="1"/>
</dbReference>
<dbReference type="EMBL" id="VYKK01000030">
    <property type="protein sequence ID" value="KAA8997236.1"/>
    <property type="molecule type" value="Genomic_DNA"/>
</dbReference>
<evidence type="ECO:0000313" key="2">
    <source>
        <dbReference type="EMBL" id="KAA8997236.1"/>
    </source>
</evidence>
<dbReference type="PANTHER" id="PTHR14097">
    <property type="entry name" value="OXIDOREDUCTASE HTATIP2"/>
    <property type="match status" value="1"/>
</dbReference>
<sequence>MARTALVLGATGLVGRALTKELLLRESWGEVRVLVRRSTGLQHDKLTEYPVDWDRLDLQTALFEGVDAVFSCLGTTIKKAGSQPAFEKVDLHYPLTAARLARQAGADQYLAISSLGAHAHSKNFYLRTKGRMEEGVLGSGIPGIHLFRPSLLLGTREEFRVGERLAGVAMRAFGGLMVGRAAVYRAVTGDTVARAMAAVAESGAHGSHIYTNDVIQVLGSRQEPAGR</sequence>
<feature type="domain" description="NAD(P)-binding" evidence="1">
    <location>
        <begin position="9"/>
        <end position="133"/>
    </location>
</feature>
<protein>
    <submittedName>
        <fullName evidence="2">NAD(P)H-binding protein</fullName>
    </submittedName>
</protein>
<dbReference type="InterPro" id="IPR036291">
    <property type="entry name" value="NAD(P)-bd_dom_sf"/>
</dbReference>
<dbReference type="PANTHER" id="PTHR14097:SF7">
    <property type="entry name" value="OXIDOREDUCTASE HTATIP2"/>
    <property type="match status" value="1"/>
</dbReference>